<name>A0A5J5C7W0_9ASTE</name>
<feature type="domain" description="C2H2-type" evidence="3">
    <location>
        <begin position="17"/>
        <end position="44"/>
    </location>
</feature>
<dbReference type="SUPFAM" id="SSF57667">
    <property type="entry name" value="beta-beta-alpha zinc fingers"/>
    <property type="match status" value="1"/>
</dbReference>
<dbReference type="SMART" id="SM00355">
    <property type="entry name" value="ZnF_C2H2"/>
    <property type="match status" value="2"/>
</dbReference>
<evidence type="ECO:0000256" key="2">
    <source>
        <dbReference type="SAM" id="MobiDB-lite"/>
    </source>
</evidence>
<dbReference type="GO" id="GO:0006355">
    <property type="term" value="P:regulation of DNA-templated transcription"/>
    <property type="evidence" value="ECO:0007669"/>
    <property type="project" value="InterPro"/>
</dbReference>
<keyword evidence="1" id="KW-0479">Metal-binding</keyword>
<protein>
    <recommendedName>
        <fullName evidence="3">C2H2-type domain-containing protein</fullName>
    </recommendedName>
</protein>
<dbReference type="PANTHER" id="PTHR46326:SF2">
    <property type="entry name" value="ZINC FINGER PROTEIN ZAT1-RELATED"/>
    <property type="match status" value="1"/>
</dbReference>
<keyword evidence="1" id="KW-0862">Zinc</keyword>
<gene>
    <name evidence="4" type="ORF">F0562_001691</name>
</gene>
<dbReference type="PANTHER" id="PTHR46326">
    <property type="entry name" value="ZINC FINGER PROTEIN ZAT1-RELATED"/>
    <property type="match status" value="1"/>
</dbReference>
<dbReference type="OrthoDB" id="1752495at2759"/>
<sequence length="366" mass="39678">MSLLGQGGLTAEKKRPYICDFCGKEYSNGKALGGHRRSHLQKLKKTKIQTSNSNLYNRDVIHPHPETQRDWRAIHPQQLPMPMPMPMPRNSCSSSVDLSKSLIGWTIKGKRGPKGMKEQAASNGAHVLMVLAGGASPSNLNLDLMDRAKGSVENSISKYAVPLKKRRRFNNTSQQDRDNNNINGGNIIPPEKMDSALVALVNAVDRQISLSPQPQPQGPHICNLTPGAQYMSCAPHSRGKKSHSSRSVSAGVHQCPKCGKVLSTGQALGGHKRHCKGPADELIIEAQPIYIFPFDLNKPAPADSQEAMEAQEVMSLTWHEDVLACAEDTLKETMEPTRGSGLGGLVQLAWLGLAELKEAVGPAGVN</sequence>
<dbReference type="AlphaFoldDB" id="A0A5J5C7W0"/>
<dbReference type="InterPro" id="IPR036236">
    <property type="entry name" value="Znf_C2H2_sf"/>
</dbReference>
<dbReference type="GO" id="GO:0008270">
    <property type="term" value="F:zinc ion binding"/>
    <property type="evidence" value="ECO:0007669"/>
    <property type="project" value="UniProtKB-KW"/>
</dbReference>
<proteinExistence type="predicted"/>
<evidence type="ECO:0000256" key="1">
    <source>
        <dbReference type="PROSITE-ProRule" id="PRU00042"/>
    </source>
</evidence>
<keyword evidence="5" id="KW-1185">Reference proteome</keyword>
<dbReference type="InterPro" id="IPR044303">
    <property type="entry name" value="ZAT1/4/9"/>
</dbReference>
<organism evidence="4 5">
    <name type="scientific">Nyssa sinensis</name>
    <dbReference type="NCBI Taxonomy" id="561372"/>
    <lineage>
        <taxon>Eukaryota</taxon>
        <taxon>Viridiplantae</taxon>
        <taxon>Streptophyta</taxon>
        <taxon>Embryophyta</taxon>
        <taxon>Tracheophyta</taxon>
        <taxon>Spermatophyta</taxon>
        <taxon>Magnoliopsida</taxon>
        <taxon>eudicotyledons</taxon>
        <taxon>Gunneridae</taxon>
        <taxon>Pentapetalae</taxon>
        <taxon>asterids</taxon>
        <taxon>Cornales</taxon>
        <taxon>Nyssaceae</taxon>
        <taxon>Nyssa</taxon>
    </lineage>
</organism>
<dbReference type="InterPro" id="IPR013087">
    <property type="entry name" value="Znf_C2H2_type"/>
</dbReference>
<dbReference type="Pfam" id="PF13912">
    <property type="entry name" value="zf-C2H2_6"/>
    <property type="match status" value="2"/>
</dbReference>
<evidence type="ECO:0000313" key="5">
    <source>
        <dbReference type="Proteomes" id="UP000325577"/>
    </source>
</evidence>
<accession>A0A5J5C7W0</accession>
<evidence type="ECO:0000259" key="3">
    <source>
        <dbReference type="PROSITE" id="PS50157"/>
    </source>
</evidence>
<dbReference type="PROSITE" id="PS00028">
    <property type="entry name" value="ZINC_FINGER_C2H2_1"/>
    <property type="match status" value="1"/>
</dbReference>
<dbReference type="Proteomes" id="UP000325577">
    <property type="component" value="Linkage Group LG0"/>
</dbReference>
<dbReference type="PROSITE" id="PS50157">
    <property type="entry name" value="ZINC_FINGER_C2H2_2"/>
    <property type="match status" value="1"/>
</dbReference>
<feature type="region of interest" description="Disordered" evidence="2">
    <location>
        <begin position="167"/>
        <end position="188"/>
    </location>
</feature>
<reference evidence="4 5" key="1">
    <citation type="submission" date="2019-09" db="EMBL/GenBank/DDBJ databases">
        <title>A chromosome-level genome assembly of the Chinese tupelo Nyssa sinensis.</title>
        <authorList>
            <person name="Yang X."/>
            <person name="Kang M."/>
            <person name="Yang Y."/>
            <person name="Xiong H."/>
            <person name="Wang M."/>
            <person name="Zhang Z."/>
            <person name="Wang Z."/>
            <person name="Wu H."/>
            <person name="Ma T."/>
            <person name="Liu J."/>
            <person name="Xi Z."/>
        </authorList>
    </citation>
    <scope>NUCLEOTIDE SEQUENCE [LARGE SCALE GENOMIC DNA]</scope>
    <source>
        <strain evidence="4">J267</strain>
        <tissue evidence="4">Leaf</tissue>
    </source>
</reference>
<evidence type="ECO:0000313" key="4">
    <source>
        <dbReference type="EMBL" id="KAA8550007.1"/>
    </source>
</evidence>
<keyword evidence="1" id="KW-0863">Zinc-finger</keyword>
<dbReference type="Gene3D" id="3.30.160.60">
    <property type="entry name" value="Classic Zinc Finger"/>
    <property type="match status" value="1"/>
</dbReference>
<dbReference type="EMBL" id="CM018031">
    <property type="protein sequence ID" value="KAA8550007.1"/>
    <property type="molecule type" value="Genomic_DNA"/>
</dbReference>